<dbReference type="RefSeq" id="WP_158445989.1">
    <property type="nucleotide sequence ID" value="NZ_JAOAOS010000014.1"/>
</dbReference>
<comment type="caution">
    <text evidence="2">The sequence shown here is derived from an EMBL/GenBank/DDBJ whole genome shotgun (WGS) entry which is preliminary data.</text>
</comment>
<reference evidence="3" key="1">
    <citation type="journal article" date="2019" name="Int. J. Syst. Evol. Microbiol.">
        <title>The Global Catalogue of Microorganisms (GCM) 10K type strain sequencing project: providing services to taxonomists for standard genome sequencing and annotation.</title>
        <authorList>
            <consortium name="The Broad Institute Genomics Platform"/>
            <consortium name="The Broad Institute Genome Sequencing Center for Infectious Disease"/>
            <person name="Wu L."/>
            <person name="Ma J."/>
        </authorList>
    </citation>
    <scope>NUCLEOTIDE SEQUENCE [LARGE SCALE GENOMIC DNA]</scope>
    <source>
        <strain evidence="3">CGMCC 1.15643</strain>
    </source>
</reference>
<protein>
    <recommendedName>
        <fullName evidence="4">Zinc-finger domain-containing protein</fullName>
    </recommendedName>
</protein>
<keyword evidence="1" id="KW-0472">Membrane</keyword>
<evidence type="ECO:0000313" key="3">
    <source>
        <dbReference type="Proteomes" id="UP001595976"/>
    </source>
</evidence>
<evidence type="ECO:0000256" key="1">
    <source>
        <dbReference type="SAM" id="Phobius"/>
    </source>
</evidence>
<proteinExistence type="predicted"/>
<accession>A0ABW0F205</accession>
<name>A0ABW0F205_9HYPH</name>
<keyword evidence="3" id="KW-1185">Reference proteome</keyword>
<dbReference type="Proteomes" id="UP001595976">
    <property type="component" value="Unassembled WGS sequence"/>
</dbReference>
<evidence type="ECO:0008006" key="4">
    <source>
        <dbReference type="Google" id="ProtNLM"/>
    </source>
</evidence>
<organism evidence="2 3">
    <name type="scientific">Bosea minatitlanensis</name>
    <dbReference type="NCBI Taxonomy" id="128782"/>
    <lineage>
        <taxon>Bacteria</taxon>
        <taxon>Pseudomonadati</taxon>
        <taxon>Pseudomonadota</taxon>
        <taxon>Alphaproteobacteria</taxon>
        <taxon>Hyphomicrobiales</taxon>
        <taxon>Boseaceae</taxon>
        <taxon>Bosea</taxon>
    </lineage>
</organism>
<evidence type="ECO:0000313" key="2">
    <source>
        <dbReference type="EMBL" id="MFC5293454.1"/>
    </source>
</evidence>
<gene>
    <name evidence="2" type="ORF">ACFPK2_10690</name>
</gene>
<keyword evidence="1" id="KW-1133">Transmembrane helix</keyword>
<dbReference type="EMBL" id="JBHSLI010000003">
    <property type="protein sequence ID" value="MFC5293454.1"/>
    <property type="molecule type" value="Genomic_DNA"/>
</dbReference>
<sequence>MTDSVASDPKRRELEELLPFYANGRIAAADRARIEAALAADADLAARLEIIRDDMAETVLLNERLGAPSPRVLDRLLAGIEAQAQPAPLLTRATDGLGKGFIGWLGGLLAAQAPRRLAYAGACAAALIVLQGVAITGLALRDAGGGYRTASAPGSHATERYVLLSFAPEARAGEIAAFFKRFDASVVDGPRANGFFKVRVGDASLSDAQVDAIAARMKAESGIVSFVAAAP</sequence>
<keyword evidence="1" id="KW-0812">Transmembrane</keyword>
<feature type="transmembrane region" description="Helical" evidence="1">
    <location>
        <begin position="117"/>
        <end position="140"/>
    </location>
</feature>